<dbReference type="InterPro" id="IPR032466">
    <property type="entry name" value="Metal_Hydrolase"/>
</dbReference>
<dbReference type="GO" id="GO:0019748">
    <property type="term" value="P:secondary metabolic process"/>
    <property type="evidence" value="ECO:0007669"/>
    <property type="project" value="TreeGrafter"/>
</dbReference>
<dbReference type="Gene3D" id="3.20.20.140">
    <property type="entry name" value="Metal-dependent hydrolases"/>
    <property type="match status" value="1"/>
</dbReference>
<dbReference type="GO" id="GO:0005737">
    <property type="term" value="C:cytoplasm"/>
    <property type="evidence" value="ECO:0007669"/>
    <property type="project" value="TreeGrafter"/>
</dbReference>
<dbReference type="SUPFAM" id="SSF51556">
    <property type="entry name" value="Metallo-dependent hydrolases"/>
    <property type="match status" value="1"/>
</dbReference>
<reference evidence="3 4" key="1">
    <citation type="submission" date="2010-06" db="EMBL/GenBank/DDBJ databases">
        <authorList>
            <person name="Muzny D."/>
            <person name="Qin X."/>
            <person name="Buhay C."/>
            <person name="Dugan-Rocha S."/>
            <person name="Ding Y."/>
            <person name="Chen G."/>
            <person name="Hawes A."/>
            <person name="Holder M."/>
            <person name="Jhangiani S."/>
            <person name="Johnson A."/>
            <person name="Khan Z."/>
            <person name="Li Z."/>
            <person name="Liu W."/>
            <person name="Liu X."/>
            <person name="Perez L."/>
            <person name="Shen H."/>
            <person name="Wang Q."/>
            <person name="Watt J."/>
            <person name="Xi L."/>
            <person name="Xin Y."/>
            <person name="Zhou J."/>
            <person name="Deng J."/>
            <person name="Jiang H."/>
            <person name="Liu Y."/>
            <person name="Qu J."/>
            <person name="Song X.-Z."/>
            <person name="Zhang L."/>
            <person name="Villasana D."/>
            <person name="Johnson A."/>
            <person name="Liu J."/>
            <person name="Liyanage D."/>
            <person name="Lorensuhewa L."/>
            <person name="Robinson T."/>
            <person name="Song A."/>
            <person name="Song B.-B."/>
            <person name="Dinh H."/>
            <person name="Thornton R."/>
            <person name="Coyle M."/>
            <person name="Francisco L."/>
            <person name="Jackson L."/>
            <person name="Javaid M."/>
            <person name="Korchina V."/>
            <person name="Kovar C."/>
            <person name="Mata R."/>
            <person name="Mathew T."/>
            <person name="Ngo R."/>
            <person name="Nguyen L."/>
            <person name="Nguyen N."/>
            <person name="Okwuonu G."/>
            <person name="Ongeri F."/>
            <person name="Pham C."/>
            <person name="Simmons D."/>
            <person name="Wilczek-Boney K."/>
            <person name="Hale W."/>
            <person name="Jakkamsetti A."/>
            <person name="Pham P."/>
            <person name="Ruth R."/>
            <person name="San Lucas F."/>
            <person name="Warren J."/>
            <person name="Zhang J."/>
            <person name="Zhao Z."/>
            <person name="Zhou C."/>
            <person name="Zhu D."/>
            <person name="Lee S."/>
            <person name="Bess C."/>
            <person name="Blankenburg K."/>
            <person name="Forbes L."/>
            <person name="Fu Q."/>
            <person name="Gubbala S."/>
            <person name="Hirani K."/>
            <person name="Jayaseelan J.C."/>
            <person name="Lara F."/>
            <person name="Munidasa M."/>
            <person name="Palculict T."/>
            <person name="Patil S."/>
            <person name="Pu L.-L."/>
            <person name="Saada N."/>
            <person name="Tang L."/>
            <person name="Weissenberger G."/>
            <person name="Zhu Y."/>
            <person name="Hemphill L."/>
            <person name="Shang Y."/>
            <person name="Youmans B."/>
            <person name="Ayvaz T."/>
            <person name="Ross M."/>
            <person name="Santibanez J."/>
            <person name="Aqrawi P."/>
            <person name="Gross S."/>
            <person name="Joshi V."/>
            <person name="Fowler G."/>
            <person name="Nazareth L."/>
            <person name="Reid J."/>
            <person name="Worley K."/>
            <person name="Petrosino J."/>
            <person name="Highlander S."/>
            <person name="Gibbs R."/>
        </authorList>
    </citation>
    <scope>NUCLEOTIDE SEQUENCE [LARGE SCALE GENOMIC DNA]</scope>
    <source>
        <strain evidence="3 4">JV-V03</strain>
    </source>
</reference>
<gene>
    <name evidence="3" type="ORF">HMPREF0514_10625</name>
</gene>
<comment type="caution">
    <text evidence="3">The sequence shown here is derived from an EMBL/GenBank/DDBJ whole genome shotgun (WGS) entry which is preliminary data.</text>
</comment>
<evidence type="ECO:0000313" key="4">
    <source>
        <dbReference type="Proteomes" id="UP000003672"/>
    </source>
</evidence>
<dbReference type="EMBL" id="ACGO02000001">
    <property type="protein sequence ID" value="EFJ70181.1"/>
    <property type="molecule type" value="Genomic_DNA"/>
</dbReference>
<proteinExistence type="predicted"/>
<feature type="domain" description="Amidohydrolase-related" evidence="2">
    <location>
        <begin position="13"/>
        <end position="192"/>
    </location>
</feature>
<dbReference type="GO" id="GO:0016787">
    <property type="term" value="F:hydrolase activity"/>
    <property type="evidence" value="ECO:0007669"/>
    <property type="project" value="InterPro"/>
</dbReference>
<dbReference type="InterPro" id="IPR006680">
    <property type="entry name" value="Amidohydro-rel"/>
</dbReference>
<dbReference type="Pfam" id="PF04909">
    <property type="entry name" value="Amidohydro_2"/>
    <property type="match status" value="1"/>
</dbReference>
<evidence type="ECO:0000313" key="3">
    <source>
        <dbReference type="EMBL" id="EFJ70181.1"/>
    </source>
</evidence>
<protein>
    <recommendedName>
        <fullName evidence="2">Amidohydrolase-related domain-containing protein</fullName>
    </recommendedName>
</protein>
<evidence type="ECO:0000259" key="2">
    <source>
        <dbReference type="Pfam" id="PF04909"/>
    </source>
</evidence>
<evidence type="ECO:0000256" key="1">
    <source>
        <dbReference type="ARBA" id="ARBA00023239"/>
    </source>
</evidence>
<sequence>MLAMNNIPASLKILENIEKSPYLVGARIFTRHLGKSIADPEFEPILLKAAELNLSLWLHPVFDNRKTDNNLVFSWEYELSQAMLQLVQSDIFKKAPNAHHAGAMVPFFSGRIDHILDQEHEEMFKNFYVDTVILGNTPALQLALDYFGINHVLFGTDAPFAVMPSGADKIVSDAIENLDISDLYDKKIFETNYQHMIK</sequence>
<name>A0AA87A535_9LACO</name>
<dbReference type="AlphaFoldDB" id="A0AA87A535"/>
<dbReference type="InterPro" id="IPR032465">
    <property type="entry name" value="ACMSD"/>
</dbReference>
<dbReference type="Proteomes" id="UP000003672">
    <property type="component" value="Unassembled WGS sequence"/>
</dbReference>
<accession>A0AA87A535</accession>
<organism evidence="3 4">
    <name type="scientific">Lactobacillus paragasseri JV-V03</name>
    <dbReference type="NCBI Taxonomy" id="525326"/>
    <lineage>
        <taxon>Bacteria</taxon>
        <taxon>Bacillati</taxon>
        <taxon>Bacillota</taxon>
        <taxon>Bacilli</taxon>
        <taxon>Lactobacillales</taxon>
        <taxon>Lactobacillaceae</taxon>
        <taxon>Lactobacillus</taxon>
    </lineage>
</organism>
<keyword evidence="1" id="KW-0456">Lyase</keyword>
<dbReference type="PANTHER" id="PTHR21240:SF28">
    <property type="entry name" value="ISO-OROTATE DECARBOXYLASE (EUROFUNG)"/>
    <property type="match status" value="1"/>
</dbReference>
<dbReference type="GO" id="GO:0016831">
    <property type="term" value="F:carboxy-lyase activity"/>
    <property type="evidence" value="ECO:0007669"/>
    <property type="project" value="InterPro"/>
</dbReference>
<dbReference type="PANTHER" id="PTHR21240">
    <property type="entry name" value="2-AMINO-3-CARBOXYLMUCONATE-6-SEMIALDEHYDE DECARBOXYLASE"/>
    <property type="match status" value="1"/>
</dbReference>